<protein>
    <recommendedName>
        <fullName evidence="1">Ubiquitin-like domain-containing protein</fullName>
    </recommendedName>
</protein>
<name>A0AA40DGN8_9PEZI</name>
<feature type="domain" description="Ubiquitin-like" evidence="1">
    <location>
        <begin position="39"/>
        <end position="118"/>
    </location>
</feature>
<gene>
    <name evidence="2" type="ORF">B0H67DRAFT_449163</name>
</gene>
<dbReference type="Pfam" id="PF22893">
    <property type="entry name" value="ULD_2"/>
    <property type="match status" value="1"/>
</dbReference>
<evidence type="ECO:0000259" key="1">
    <source>
        <dbReference type="Pfam" id="PF22893"/>
    </source>
</evidence>
<proteinExistence type="predicted"/>
<dbReference type="EMBL" id="JAUKUA010000008">
    <property type="protein sequence ID" value="KAK0702829.1"/>
    <property type="molecule type" value="Genomic_DNA"/>
</dbReference>
<dbReference type="AlphaFoldDB" id="A0AA40DGN8"/>
<feature type="non-terminal residue" evidence="2">
    <location>
        <position position="1"/>
    </location>
</feature>
<comment type="caution">
    <text evidence="2">The sequence shown here is derived from an EMBL/GenBank/DDBJ whole genome shotgun (WGS) entry which is preliminary data.</text>
</comment>
<evidence type="ECO:0000313" key="2">
    <source>
        <dbReference type="EMBL" id="KAK0702829.1"/>
    </source>
</evidence>
<feature type="non-terminal residue" evidence="2">
    <location>
        <position position="140"/>
    </location>
</feature>
<dbReference type="InterPro" id="IPR054464">
    <property type="entry name" value="ULD_fung"/>
</dbReference>
<reference evidence="2" key="1">
    <citation type="submission" date="2023-06" db="EMBL/GenBank/DDBJ databases">
        <title>Genome-scale phylogeny and comparative genomics of the fungal order Sordariales.</title>
        <authorList>
            <consortium name="Lawrence Berkeley National Laboratory"/>
            <person name="Hensen N."/>
            <person name="Bonometti L."/>
            <person name="Westerberg I."/>
            <person name="Brannstrom I.O."/>
            <person name="Guillou S."/>
            <person name="Cros-Aarteil S."/>
            <person name="Calhoun S."/>
            <person name="Haridas S."/>
            <person name="Kuo A."/>
            <person name="Mondo S."/>
            <person name="Pangilinan J."/>
            <person name="Riley R."/>
            <person name="Labutti K."/>
            <person name="Andreopoulos B."/>
            <person name="Lipzen A."/>
            <person name="Chen C."/>
            <person name="Yanf M."/>
            <person name="Daum C."/>
            <person name="Ng V."/>
            <person name="Clum A."/>
            <person name="Steindorff A."/>
            <person name="Ohm R."/>
            <person name="Martin F."/>
            <person name="Silar P."/>
            <person name="Natvig D."/>
            <person name="Lalanne C."/>
            <person name="Gautier V."/>
            <person name="Ament-Velasquez S.L."/>
            <person name="Kruys A."/>
            <person name="Hutchinson M.I."/>
            <person name="Powell A.J."/>
            <person name="Barry K."/>
            <person name="Miller A.N."/>
            <person name="Grigoriev I.V."/>
            <person name="Debuchy R."/>
            <person name="Gladieux P."/>
            <person name="Thoren M.H."/>
            <person name="Johannesson H."/>
        </authorList>
    </citation>
    <scope>NUCLEOTIDE SEQUENCE</scope>
    <source>
        <strain evidence="2">SMH4607-1</strain>
    </source>
</reference>
<evidence type="ECO:0000313" key="3">
    <source>
        <dbReference type="Proteomes" id="UP001172102"/>
    </source>
</evidence>
<dbReference type="Proteomes" id="UP001172102">
    <property type="component" value="Unassembled WGS sequence"/>
</dbReference>
<accession>A0AA40DGN8</accession>
<sequence>CSKEMLEAIGRNTLILLHITNQMKRVVRVIDAIPLHVDVDIVRLDDALGDTWGLPLQACRSWASFCNMLQHVVFAGRPGLHRVTTGQFAITLAMSGVRIDQYNWETFIKSDIHIQAMVVSRASTGKGSDPNTCPFSRCAG</sequence>
<organism evidence="2 3">
    <name type="scientific">Lasiosphaeris hirsuta</name>
    <dbReference type="NCBI Taxonomy" id="260670"/>
    <lineage>
        <taxon>Eukaryota</taxon>
        <taxon>Fungi</taxon>
        <taxon>Dikarya</taxon>
        <taxon>Ascomycota</taxon>
        <taxon>Pezizomycotina</taxon>
        <taxon>Sordariomycetes</taxon>
        <taxon>Sordariomycetidae</taxon>
        <taxon>Sordariales</taxon>
        <taxon>Lasiosphaeriaceae</taxon>
        <taxon>Lasiosphaeris</taxon>
    </lineage>
</organism>
<keyword evidence="3" id="KW-1185">Reference proteome</keyword>